<keyword evidence="1" id="KW-0012">Acyltransferase</keyword>
<proteinExistence type="predicted"/>
<evidence type="ECO:0000313" key="1">
    <source>
        <dbReference type="EMBL" id="CUV02519.1"/>
    </source>
</evidence>
<dbReference type="EMBL" id="FAXA01000270">
    <property type="protein sequence ID" value="CUV02519.1"/>
    <property type="molecule type" value="Genomic_DNA"/>
</dbReference>
<gene>
    <name evidence="1" type="ORF">MGWOODY_Clf2489</name>
</gene>
<dbReference type="Gene3D" id="1.10.246.130">
    <property type="match status" value="1"/>
</dbReference>
<dbReference type="AlphaFoldDB" id="A0A160V965"/>
<dbReference type="NCBIfam" id="TIGR00066">
    <property type="entry name" value="g_glut_trans"/>
    <property type="match status" value="1"/>
</dbReference>
<dbReference type="PANTHER" id="PTHR43881:SF1">
    <property type="entry name" value="GAMMA-GLUTAMYLTRANSPEPTIDASE (AFU_ORTHOLOGUE AFUA_4G13580)"/>
    <property type="match status" value="1"/>
</dbReference>
<sequence length="530" mass="56364">MFFDSRRSNILATNGMVATSQPLAATTGLRILMEGGNAVDAAIAAAAALNVVEPMSTGVGGDMFALVWDTKEKSVRALNGSGRAPAAASIDELKSNGHRTMPETGVYSVATPGTVHGWETLLDSCGTMPLSRVLAPAIDYAENGFPVSDIISFQWQQQLAKLSAFPSGTEMLPNGGTPSQGDFVKLPTLASTLRAIAEGGSEAFYKGPIAEKTSAFVQEHGGWLSVEDMATHTSDWDEPISTDYRGVTCWECPPNGQGIAALGALNIAEGFDIRGMGAQSPDAYHHLIEAMRLGFADAFQYVADPRKANVPIEELTSKDFAITRRALMDSKKAMATVPYGQVLNGSDTVYISVVDGQGNACSFINSVFTNFGSGMVVPGTGIVLHNRASLFSLDPNHANHLAPHKRPYNTIIPGMATIGDELHLSYGMMGAFMQPQGHLQLISNMVDHDMDPQQAINALRFMVGNDNVILEEGLDPAVTRDLQSRGHKVGQITGYNRVSIGGAQMIKRNPDTGVLTGASEPRKDGCAVGY</sequence>
<accession>A0A160V965</accession>
<dbReference type="EC" id="2.3.2.2" evidence="1"/>
<dbReference type="PANTHER" id="PTHR43881">
    <property type="entry name" value="GAMMA-GLUTAMYLTRANSPEPTIDASE (AFU_ORTHOLOGUE AFUA_4G13580)"/>
    <property type="match status" value="1"/>
</dbReference>
<dbReference type="GO" id="GO:0006751">
    <property type="term" value="P:glutathione catabolic process"/>
    <property type="evidence" value="ECO:0007669"/>
    <property type="project" value="InterPro"/>
</dbReference>
<name>A0A160V965_9ZZZZ</name>
<dbReference type="InterPro" id="IPR052896">
    <property type="entry name" value="GGT-like_enzyme"/>
</dbReference>
<keyword evidence="1" id="KW-0808">Transferase</keyword>
<dbReference type="GO" id="GO:0103068">
    <property type="term" value="F:leukotriene C4 gamma-glutamyl transferase activity"/>
    <property type="evidence" value="ECO:0007669"/>
    <property type="project" value="UniProtKB-EC"/>
</dbReference>
<dbReference type="SUPFAM" id="SSF56235">
    <property type="entry name" value="N-terminal nucleophile aminohydrolases (Ntn hydrolases)"/>
    <property type="match status" value="1"/>
</dbReference>
<organism evidence="1">
    <name type="scientific">hydrothermal vent metagenome</name>
    <dbReference type="NCBI Taxonomy" id="652676"/>
    <lineage>
        <taxon>unclassified sequences</taxon>
        <taxon>metagenomes</taxon>
        <taxon>ecological metagenomes</taxon>
    </lineage>
</organism>
<reference evidence="1" key="1">
    <citation type="submission" date="2015-10" db="EMBL/GenBank/DDBJ databases">
        <authorList>
            <person name="Gilbert D.G."/>
        </authorList>
    </citation>
    <scope>NUCLEOTIDE SEQUENCE</scope>
</reference>
<dbReference type="Pfam" id="PF01019">
    <property type="entry name" value="G_glu_transpept"/>
    <property type="match status" value="1"/>
</dbReference>
<dbReference type="InterPro" id="IPR043137">
    <property type="entry name" value="GGT_ssub_C"/>
</dbReference>
<dbReference type="InterPro" id="IPR029055">
    <property type="entry name" value="Ntn_hydrolases_N"/>
</dbReference>
<dbReference type="InterPro" id="IPR000101">
    <property type="entry name" value="GGT_peptidase"/>
</dbReference>
<dbReference type="InterPro" id="IPR043138">
    <property type="entry name" value="GGT_lsub"/>
</dbReference>
<dbReference type="GO" id="GO:0036374">
    <property type="term" value="F:glutathione hydrolase activity"/>
    <property type="evidence" value="ECO:0007669"/>
    <property type="project" value="InterPro"/>
</dbReference>
<dbReference type="PRINTS" id="PR01210">
    <property type="entry name" value="GGTRANSPTASE"/>
</dbReference>
<dbReference type="Gene3D" id="3.60.20.40">
    <property type="match status" value="1"/>
</dbReference>
<protein>
    <submittedName>
        <fullName evidence="1">Gamma-glutamyltranspeptidase</fullName>
        <ecNumber evidence="1">2.3.2.2</ecNumber>
    </submittedName>
</protein>